<organism evidence="2 3">
    <name type="scientific">Streptomyces coffeae</name>
    <dbReference type="NCBI Taxonomy" id="621382"/>
    <lineage>
        <taxon>Bacteria</taxon>
        <taxon>Bacillati</taxon>
        <taxon>Actinomycetota</taxon>
        <taxon>Actinomycetes</taxon>
        <taxon>Kitasatosporales</taxon>
        <taxon>Streptomycetaceae</taxon>
        <taxon>Streptomyces</taxon>
    </lineage>
</organism>
<comment type="caution">
    <text evidence="2">The sequence shown here is derived from an EMBL/GenBank/DDBJ whole genome shotgun (WGS) entry which is preliminary data.</text>
</comment>
<keyword evidence="3" id="KW-1185">Reference proteome</keyword>
<feature type="region of interest" description="Disordered" evidence="1">
    <location>
        <begin position="61"/>
        <end position="93"/>
    </location>
</feature>
<protein>
    <submittedName>
        <fullName evidence="2">Uncharacterized protein</fullName>
    </submittedName>
</protein>
<gene>
    <name evidence="2" type="ORF">JK363_00880</name>
</gene>
<name>A0ABS1N5Q8_9ACTN</name>
<evidence type="ECO:0000313" key="2">
    <source>
        <dbReference type="EMBL" id="MBL1095249.1"/>
    </source>
</evidence>
<accession>A0ABS1N5Q8</accession>
<dbReference type="RefSeq" id="WP_201870953.1">
    <property type="nucleotide sequence ID" value="NZ_JAERRF010000001.1"/>
</dbReference>
<dbReference type="Proteomes" id="UP000634229">
    <property type="component" value="Unassembled WGS sequence"/>
</dbReference>
<evidence type="ECO:0000313" key="3">
    <source>
        <dbReference type="Proteomes" id="UP000634229"/>
    </source>
</evidence>
<evidence type="ECO:0000256" key="1">
    <source>
        <dbReference type="SAM" id="MobiDB-lite"/>
    </source>
</evidence>
<feature type="compositionally biased region" description="Basic and acidic residues" evidence="1">
    <location>
        <begin position="67"/>
        <end position="83"/>
    </location>
</feature>
<dbReference type="EMBL" id="JAERRF010000001">
    <property type="protein sequence ID" value="MBL1095249.1"/>
    <property type="molecule type" value="Genomic_DNA"/>
</dbReference>
<sequence>MTITQQYALDLYRAAQRGEPAPPAPGRNDWRTLRELREYRAARPAAWSPGFRERLAGMLRRGGSAGRRGDLPDPGEEGVRRGGDVVGRPVQCG</sequence>
<proteinExistence type="predicted"/>
<reference evidence="2 3" key="1">
    <citation type="submission" date="2021-01" db="EMBL/GenBank/DDBJ databases">
        <title>WGS of actinomycetes isolated from Thailand.</title>
        <authorList>
            <person name="Thawai C."/>
        </authorList>
    </citation>
    <scope>NUCLEOTIDE SEQUENCE [LARGE SCALE GENOMIC DNA]</scope>
    <source>
        <strain evidence="2 3">CA1R205</strain>
    </source>
</reference>